<reference evidence="1 4" key="2">
    <citation type="submission" date="2019-07" db="EMBL/GenBank/DDBJ databases">
        <title>Whole genome shotgun sequence of Halolactibacillus miurensis NBRC 100873.</title>
        <authorList>
            <person name="Hosoyama A."/>
            <person name="Uohara A."/>
            <person name="Ohji S."/>
            <person name="Ichikawa N."/>
        </authorList>
    </citation>
    <scope>NUCLEOTIDE SEQUENCE [LARGE SCALE GENOMIC DNA]</scope>
    <source>
        <strain evidence="1 4">NBRC 100873</strain>
    </source>
</reference>
<dbReference type="RefSeq" id="WP_089853890.1">
    <property type="nucleotide sequence ID" value="NZ_BJWJ01000008.1"/>
</dbReference>
<dbReference type="EMBL" id="BJWJ01000008">
    <property type="protein sequence ID" value="GEM04110.1"/>
    <property type="molecule type" value="Genomic_DNA"/>
</dbReference>
<keyword evidence="4" id="KW-1185">Reference proteome</keyword>
<dbReference type="Proteomes" id="UP000199139">
    <property type="component" value="Unassembled WGS sequence"/>
</dbReference>
<dbReference type="Proteomes" id="UP000321773">
    <property type="component" value="Unassembled WGS sequence"/>
</dbReference>
<organism evidence="2 3">
    <name type="scientific">Halolactibacillus miurensis</name>
    <dbReference type="NCBI Taxonomy" id="306541"/>
    <lineage>
        <taxon>Bacteria</taxon>
        <taxon>Bacillati</taxon>
        <taxon>Bacillota</taxon>
        <taxon>Bacilli</taxon>
        <taxon>Bacillales</taxon>
        <taxon>Bacillaceae</taxon>
        <taxon>Halolactibacillus</taxon>
    </lineage>
</organism>
<reference evidence="2 3" key="1">
    <citation type="submission" date="2016-10" db="EMBL/GenBank/DDBJ databases">
        <authorList>
            <person name="de Groot N.N."/>
        </authorList>
    </citation>
    <scope>NUCLEOTIDE SEQUENCE [LARGE SCALE GENOMIC DNA]</scope>
    <source>
        <strain evidence="2 3">DSM 17074</strain>
    </source>
</reference>
<name>A0A1I6SGY7_9BACI</name>
<dbReference type="EMBL" id="FPAI01000009">
    <property type="protein sequence ID" value="SFS76242.1"/>
    <property type="molecule type" value="Genomic_DNA"/>
</dbReference>
<evidence type="ECO:0000313" key="2">
    <source>
        <dbReference type="EMBL" id="SFS76242.1"/>
    </source>
</evidence>
<evidence type="ECO:0000313" key="1">
    <source>
        <dbReference type="EMBL" id="GEM04110.1"/>
    </source>
</evidence>
<sequence>MQTDIFDFLDTDVKKSKVEAVAKVILTSDSIRGKLSKAIENKDRKGLINLFKESMRTFGFAGHSLNGYGSWSWNGTELKNSRDGETYVITAKELADVAINFIKGD</sequence>
<proteinExistence type="predicted"/>
<protein>
    <submittedName>
        <fullName evidence="2">Uncharacterized protein</fullName>
    </submittedName>
</protein>
<evidence type="ECO:0000313" key="3">
    <source>
        <dbReference type="Proteomes" id="UP000199139"/>
    </source>
</evidence>
<gene>
    <name evidence="1" type="ORF">HMI01_10980</name>
    <name evidence="2" type="ORF">SAMN05421668_10945</name>
</gene>
<evidence type="ECO:0000313" key="4">
    <source>
        <dbReference type="Proteomes" id="UP000321773"/>
    </source>
</evidence>
<dbReference type="STRING" id="306541.SAMN05421668_10945"/>
<dbReference type="AlphaFoldDB" id="A0A1I6SGY7"/>
<accession>A0A1I6SGY7</accession>